<protein>
    <submittedName>
        <fullName evidence="2">Uncharacterized protein</fullName>
    </submittedName>
</protein>
<dbReference type="AlphaFoldDB" id="A0A392VG06"/>
<evidence type="ECO:0000313" key="2">
    <source>
        <dbReference type="EMBL" id="MCI85881.1"/>
    </source>
</evidence>
<organism evidence="2 3">
    <name type="scientific">Trifolium medium</name>
    <dbReference type="NCBI Taxonomy" id="97028"/>
    <lineage>
        <taxon>Eukaryota</taxon>
        <taxon>Viridiplantae</taxon>
        <taxon>Streptophyta</taxon>
        <taxon>Embryophyta</taxon>
        <taxon>Tracheophyta</taxon>
        <taxon>Spermatophyta</taxon>
        <taxon>Magnoliopsida</taxon>
        <taxon>eudicotyledons</taxon>
        <taxon>Gunneridae</taxon>
        <taxon>Pentapetalae</taxon>
        <taxon>rosids</taxon>
        <taxon>fabids</taxon>
        <taxon>Fabales</taxon>
        <taxon>Fabaceae</taxon>
        <taxon>Papilionoideae</taxon>
        <taxon>50 kb inversion clade</taxon>
        <taxon>NPAAA clade</taxon>
        <taxon>Hologalegina</taxon>
        <taxon>IRL clade</taxon>
        <taxon>Trifolieae</taxon>
        <taxon>Trifolium</taxon>
    </lineage>
</organism>
<accession>A0A392VG06</accession>
<proteinExistence type="predicted"/>
<feature type="non-terminal residue" evidence="2">
    <location>
        <position position="1"/>
    </location>
</feature>
<evidence type="ECO:0000313" key="3">
    <source>
        <dbReference type="Proteomes" id="UP000265520"/>
    </source>
</evidence>
<comment type="caution">
    <text evidence="2">The sequence shown here is derived from an EMBL/GenBank/DDBJ whole genome shotgun (WGS) entry which is preliminary data.</text>
</comment>
<sequence length="48" mass="5331">LILDAQHRLRFPNNGFRLTAPSAPPIHSGHIPSTAKQLHSRLIPDLPE</sequence>
<feature type="region of interest" description="Disordered" evidence="1">
    <location>
        <begin position="21"/>
        <end position="48"/>
    </location>
</feature>
<keyword evidence="3" id="KW-1185">Reference proteome</keyword>
<reference evidence="2 3" key="1">
    <citation type="journal article" date="2018" name="Front. Plant Sci.">
        <title>Red Clover (Trifolium pratense) and Zigzag Clover (T. medium) - A Picture of Genomic Similarities and Differences.</title>
        <authorList>
            <person name="Dluhosova J."/>
            <person name="Istvanek J."/>
            <person name="Nedelnik J."/>
            <person name="Repkova J."/>
        </authorList>
    </citation>
    <scope>NUCLEOTIDE SEQUENCE [LARGE SCALE GENOMIC DNA]</scope>
    <source>
        <strain evidence="3">cv. 10/8</strain>
        <tissue evidence="2">Leaf</tissue>
    </source>
</reference>
<dbReference type="EMBL" id="LXQA011125894">
    <property type="protein sequence ID" value="MCI85881.1"/>
    <property type="molecule type" value="Genomic_DNA"/>
</dbReference>
<evidence type="ECO:0000256" key="1">
    <source>
        <dbReference type="SAM" id="MobiDB-lite"/>
    </source>
</evidence>
<name>A0A392VG06_9FABA</name>
<dbReference type="Proteomes" id="UP000265520">
    <property type="component" value="Unassembled WGS sequence"/>
</dbReference>